<evidence type="ECO:0000256" key="1">
    <source>
        <dbReference type="ARBA" id="ARBA00010996"/>
    </source>
</evidence>
<organism evidence="2 3">
    <name type="scientific">Fulvivirga kasyanovii</name>
    <dbReference type="NCBI Taxonomy" id="396812"/>
    <lineage>
        <taxon>Bacteria</taxon>
        <taxon>Pseudomonadati</taxon>
        <taxon>Bacteroidota</taxon>
        <taxon>Cytophagia</taxon>
        <taxon>Cytophagales</taxon>
        <taxon>Fulvivirgaceae</taxon>
        <taxon>Fulvivirga</taxon>
    </lineage>
</organism>
<comment type="caution">
    <text evidence="2">The sequence shown here is derived from an EMBL/GenBank/DDBJ whole genome shotgun (WGS) entry which is preliminary data.</text>
</comment>
<accession>A0ABW9RWT3</accession>
<dbReference type="InterPro" id="IPR036249">
    <property type="entry name" value="Thioredoxin-like_sf"/>
</dbReference>
<evidence type="ECO:0000313" key="3">
    <source>
        <dbReference type="Proteomes" id="UP000798808"/>
    </source>
</evidence>
<dbReference type="PANTHER" id="PTHR12151">
    <property type="entry name" value="ELECTRON TRANSPORT PROTIN SCO1/SENC FAMILY MEMBER"/>
    <property type="match status" value="1"/>
</dbReference>
<evidence type="ECO:0000313" key="2">
    <source>
        <dbReference type="EMBL" id="MTI28166.1"/>
    </source>
</evidence>
<dbReference type="Gene3D" id="3.40.30.10">
    <property type="entry name" value="Glutaredoxin"/>
    <property type="match status" value="1"/>
</dbReference>
<comment type="similarity">
    <text evidence="1">Belongs to the SCO1/2 family.</text>
</comment>
<dbReference type="SUPFAM" id="SSF52833">
    <property type="entry name" value="Thioredoxin-like"/>
    <property type="match status" value="1"/>
</dbReference>
<proteinExistence type="inferred from homology"/>
<keyword evidence="3" id="KW-1185">Reference proteome</keyword>
<dbReference type="Pfam" id="PF02630">
    <property type="entry name" value="SCO1-SenC"/>
    <property type="match status" value="1"/>
</dbReference>
<dbReference type="Proteomes" id="UP000798808">
    <property type="component" value="Unassembled WGS sequence"/>
</dbReference>
<dbReference type="PROSITE" id="PS51257">
    <property type="entry name" value="PROKAR_LIPOPROTEIN"/>
    <property type="match status" value="1"/>
</dbReference>
<reference evidence="2 3" key="1">
    <citation type="submission" date="2019-02" db="EMBL/GenBank/DDBJ databases">
        <authorList>
            <person name="Goldberg S.R."/>
            <person name="Haltli B.A."/>
            <person name="Correa H."/>
            <person name="Russell K.G."/>
        </authorList>
    </citation>
    <scope>NUCLEOTIDE SEQUENCE [LARGE SCALE GENOMIC DNA]</scope>
    <source>
        <strain evidence="2 3">JCM 16186</strain>
    </source>
</reference>
<sequence>MENRSSYILVVLLAIVFASCNGQKEKKKLPIMGRTEIDGTDTVHHTIADFKFVDQDSNWVSTETFKDKIYVADFFFTSCPTICPVMKAQMLRVYDSIQNKPDVLILSHTIDPKHDTVAVLKEFADRLGVESSKWHFVTGEKDDIYKIGQTSYMVSASEDPAEPGGYIHSGAFILVDKERRVRGLYDGTKPDQVDRLINDIDVLLQEYEK</sequence>
<dbReference type="RefSeq" id="WP_155175427.1">
    <property type="nucleotide sequence ID" value="NZ_BAAAFL010000010.1"/>
</dbReference>
<dbReference type="PANTHER" id="PTHR12151:SF25">
    <property type="entry name" value="LINALOOL DEHYDRATASE_ISOMERASE DOMAIN-CONTAINING PROTEIN"/>
    <property type="match status" value="1"/>
</dbReference>
<dbReference type="InterPro" id="IPR003782">
    <property type="entry name" value="SCO1/SenC"/>
</dbReference>
<protein>
    <submittedName>
        <fullName evidence="2">SCO family protein</fullName>
    </submittedName>
</protein>
<dbReference type="CDD" id="cd02968">
    <property type="entry name" value="SCO"/>
    <property type="match status" value="1"/>
</dbReference>
<name>A0ABW9RWT3_9BACT</name>
<gene>
    <name evidence="2" type="ORF">E1163_24630</name>
</gene>
<dbReference type="EMBL" id="SMLW01000655">
    <property type="protein sequence ID" value="MTI28166.1"/>
    <property type="molecule type" value="Genomic_DNA"/>
</dbReference>